<keyword evidence="7" id="KW-0998">Cell outer membrane</keyword>
<dbReference type="AlphaFoldDB" id="A0A562SZC1"/>
<gene>
    <name evidence="9" type="ORF">LX66_3883</name>
</gene>
<evidence type="ECO:0000313" key="9">
    <source>
        <dbReference type="EMBL" id="TWI86621.1"/>
    </source>
</evidence>
<dbReference type="Gene3D" id="1.20.1600.10">
    <property type="entry name" value="Outer membrane efflux proteins (OEP)"/>
    <property type="match status" value="1"/>
</dbReference>
<keyword evidence="3" id="KW-0813">Transport</keyword>
<keyword evidence="10" id="KW-1185">Reference proteome</keyword>
<name>A0A562SZC1_CHIJA</name>
<keyword evidence="6" id="KW-0472">Membrane</keyword>
<comment type="caution">
    <text evidence="9">The sequence shown here is derived from an EMBL/GenBank/DDBJ whole genome shotgun (WGS) entry which is preliminary data.</text>
</comment>
<evidence type="ECO:0000256" key="2">
    <source>
        <dbReference type="ARBA" id="ARBA00007613"/>
    </source>
</evidence>
<comment type="similarity">
    <text evidence="2">Belongs to the outer membrane factor (OMF) (TC 1.B.17) family.</text>
</comment>
<evidence type="ECO:0000256" key="8">
    <source>
        <dbReference type="SAM" id="SignalP"/>
    </source>
</evidence>
<sequence length="446" mass="49238">MNRMIVITAILLLTGASLLKAQPADTTALPDKWTLQQCIDYAKQHNIQLNNLRLSRQSSREDLLLAKAARLPGVSGSASQYYTHARNADPVVGGFQTQSSMASNYSVSSNWTLYQGGYLKNDVREKNLLLQTANLDVLQSENDITLQITQAYLNILLASENIVYAGDLVQTSRAQLQQGQQQFDAGSIARKDLVQLEAQLATDQYSLVAAENSYRQNLLTLKQLLQLPTSFDFSIAQPDTLAAEKPVPGLATAQQLALQTRPEVKSGELNVAIAEVGLAKAKAGYKPTLSFGASLATGFSDNQSYSYWQQLDNNFYQRAGITLGIPIFSNRANKTNEAKAKIAISQAKLSLQDTRTALSQTVEQAYLNLVNTQEQYRAAEKQLDANGESYRITVEQLKLGAVNMVDLQVQKNLYVQSLQAYIQAKYSNILNRKIYAFYTGEPVTNE</sequence>
<evidence type="ECO:0000256" key="1">
    <source>
        <dbReference type="ARBA" id="ARBA00004442"/>
    </source>
</evidence>
<dbReference type="GO" id="GO:1990281">
    <property type="term" value="C:efflux pump complex"/>
    <property type="evidence" value="ECO:0007669"/>
    <property type="project" value="TreeGrafter"/>
</dbReference>
<keyword evidence="4" id="KW-1134">Transmembrane beta strand</keyword>
<comment type="subcellular location">
    <subcellularLocation>
        <location evidence="1">Cell outer membrane</location>
    </subcellularLocation>
</comment>
<keyword evidence="8" id="KW-0732">Signal</keyword>
<dbReference type="RefSeq" id="WP_145716568.1">
    <property type="nucleotide sequence ID" value="NZ_BAAAFY010000004.1"/>
</dbReference>
<dbReference type="GO" id="GO:0015562">
    <property type="term" value="F:efflux transmembrane transporter activity"/>
    <property type="evidence" value="ECO:0007669"/>
    <property type="project" value="InterPro"/>
</dbReference>
<evidence type="ECO:0000313" key="10">
    <source>
        <dbReference type="Proteomes" id="UP000316778"/>
    </source>
</evidence>
<dbReference type="PANTHER" id="PTHR30026">
    <property type="entry name" value="OUTER MEMBRANE PROTEIN TOLC"/>
    <property type="match status" value="1"/>
</dbReference>
<evidence type="ECO:0000256" key="3">
    <source>
        <dbReference type="ARBA" id="ARBA00022448"/>
    </source>
</evidence>
<evidence type="ECO:0000256" key="6">
    <source>
        <dbReference type="ARBA" id="ARBA00023136"/>
    </source>
</evidence>
<evidence type="ECO:0000256" key="5">
    <source>
        <dbReference type="ARBA" id="ARBA00022692"/>
    </source>
</evidence>
<dbReference type="Proteomes" id="UP000316778">
    <property type="component" value="Unassembled WGS sequence"/>
</dbReference>
<protein>
    <submittedName>
        <fullName evidence="9">Outer membrane protein</fullName>
    </submittedName>
</protein>
<feature type="signal peptide" evidence="8">
    <location>
        <begin position="1"/>
        <end position="21"/>
    </location>
</feature>
<organism evidence="9 10">
    <name type="scientific">Chitinophaga japonensis</name>
    <name type="common">Flexibacter japonensis</name>
    <dbReference type="NCBI Taxonomy" id="104662"/>
    <lineage>
        <taxon>Bacteria</taxon>
        <taxon>Pseudomonadati</taxon>
        <taxon>Bacteroidota</taxon>
        <taxon>Chitinophagia</taxon>
        <taxon>Chitinophagales</taxon>
        <taxon>Chitinophagaceae</taxon>
        <taxon>Chitinophaga</taxon>
    </lineage>
</organism>
<dbReference type="Pfam" id="PF02321">
    <property type="entry name" value="OEP"/>
    <property type="match status" value="2"/>
</dbReference>
<dbReference type="PANTHER" id="PTHR30026:SF20">
    <property type="entry name" value="OUTER MEMBRANE PROTEIN TOLC"/>
    <property type="match status" value="1"/>
</dbReference>
<dbReference type="InterPro" id="IPR051906">
    <property type="entry name" value="TolC-like"/>
</dbReference>
<dbReference type="GO" id="GO:0009279">
    <property type="term" value="C:cell outer membrane"/>
    <property type="evidence" value="ECO:0007669"/>
    <property type="project" value="UniProtKB-SubCell"/>
</dbReference>
<accession>A0A562SZC1</accession>
<reference evidence="9 10" key="1">
    <citation type="journal article" date="2013" name="Stand. Genomic Sci.">
        <title>Genomic Encyclopedia of Type Strains, Phase I: The one thousand microbial genomes (KMG-I) project.</title>
        <authorList>
            <person name="Kyrpides N.C."/>
            <person name="Woyke T."/>
            <person name="Eisen J.A."/>
            <person name="Garrity G."/>
            <person name="Lilburn T.G."/>
            <person name="Beck B.J."/>
            <person name="Whitman W.B."/>
            <person name="Hugenholtz P."/>
            <person name="Klenk H.P."/>
        </authorList>
    </citation>
    <scope>NUCLEOTIDE SEQUENCE [LARGE SCALE GENOMIC DNA]</scope>
    <source>
        <strain evidence="9 10">DSM 13484</strain>
    </source>
</reference>
<evidence type="ECO:0000256" key="4">
    <source>
        <dbReference type="ARBA" id="ARBA00022452"/>
    </source>
</evidence>
<keyword evidence="5" id="KW-0812">Transmembrane</keyword>
<evidence type="ECO:0000256" key="7">
    <source>
        <dbReference type="ARBA" id="ARBA00023237"/>
    </source>
</evidence>
<dbReference type="SUPFAM" id="SSF56954">
    <property type="entry name" value="Outer membrane efflux proteins (OEP)"/>
    <property type="match status" value="1"/>
</dbReference>
<feature type="chain" id="PRO_5022195247" evidence="8">
    <location>
        <begin position="22"/>
        <end position="446"/>
    </location>
</feature>
<dbReference type="GO" id="GO:0015288">
    <property type="term" value="F:porin activity"/>
    <property type="evidence" value="ECO:0007669"/>
    <property type="project" value="TreeGrafter"/>
</dbReference>
<proteinExistence type="inferred from homology"/>
<dbReference type="EMBL" id="VLLG01000004">
    <property type="protein sequence ID" value="TWI86621.1"/>
    <property type="molecule type" value="Genomic_DNA"/>
</dbReference>
<dbReference type="InterPro" id="IPR003423">
    <property type="entry name" value="OMP_efflux"/>
</dbReference>
<dbReference type="OrthoDB" id="9811587at2"/>